<evidence type="ECO:0000313" key="1">
    <source>
        <dbReference type="EMBL" id="SVD88879.1"/>
    </source>
</evidence>
<gene>
    <name evidence="1" type="ORF">METZ01_LOCUS441733</name>
</gene>
<protein>
    <submittedName>
        <fullName evidence="1">Uncharacterized protein</fullName>
    </submittedName>
</protein>
<sequence length="84" mass="9239">MLGLVLTAIFLTGCGELDVSTTYDTNASGISGKSIKERYLETKLDDLAGKQVFFKSKDFGSKPLGVNFYKDGTWRNDIGNFGNY</sequence>
<name>A0A382Z105_9ZZZZ</name>
<proteinExistence type="predicted"/>
<organism evidence="1">
    <name type="scientific">marine metagenome</name>
    <dbReference type="NCBI Taxonomy" id="408172"/>
    <lineage>
        <taxon>unclassified sequences</taxon>
        <taxon>metagenomes</taxon>
        <taxon>ecological metagenomes</taxon>
    </lineage>
</organism>
<dbReference type="AlphaFoldDB" id="A0A382Z105"/>
<feature type="non-terminal residue" evidence="1">
    <location>
        <position position="84"/>
    </location>
</feature>
<dbReference type="EMBL" id="UINC01179942">
    <property type="protein sequence ID" value="SVD88879.1"/>
    <property type="molecule type" value="Genomic_DNA"/>
</dbReference>
<reference evidence="1" key="1">
    <citation type="submission" date="2018-05" db="EMBL/GenBank/DDBJ databases">
        <authorList>
            <person name="Lanie J.A."/>
            <person name="Ng W.-L."/>
            <person name="Kazmierczak K.M."/>
            <person name="Andrzejewski T.M."/>
            <person name="Davidsen T.M."/>
            <person name="Wayne K.J."/>
            <person name="Tettelin H."/>
            <person name="Glass J.I."/>
            <person name="Rusch D."/>
            <person name="Podicherti R."/>
            <person name="Tsui H.-C.T."/>
            <person name="Winkler M.E."/>
        </authorList>
    </citation>
    <scope>NUCLEOTIDE SEQUENCE</scope>
</reference>
<accession>A0A382Z105</accession>